<keyword evidence="1" id="KW-0472">Membrane</keyword>
<evidence type="ECO:0000256" key="1">
    <source>
        <dbReference type="SAM" id="Phobius"/>
    </source>
</evidence>
<proteinExistence type="predicted"/>
<evidence type="ECO:0000313" key="3">
    <source>
        <dbReference type="Proteomes" id="UP000011602"/>
    </source>
</evidence>
<dbReference type="AlphaFoldDB" id="L9X4X1"/>
<keyword evidence="3" id="KW-1185">Reference proteome</keyword>
<accession>L9X4X1</accession>
<sequence length="46" mass="5014">MIGLVRTLPFRESGRSLLPVALAAVVAVLGAIFYLELVFLLLETLQ</sequence>
<keyword evidence="1" id="KW-1133">Transmembrane helix</keyword>
<name>L9X4X1_9EURY</name>
<dbReference type="Proteomes" id="UP000011602">
    <property type="component" value="Unassembled WGS sequence"/>
</dbReference>
<feature type="transmembrane region" description="Helical" evidence="1">
    <location>
        <begin position="20"/>
        <end position="42"/>
    </location>
</feature>
<protein>
    <submittedName>
        <fullName evidence="2">Uncharacterized protein</fullName>
    </submittedName>
</protein>
<keyword evidence="1" id="KW-0812">Transmembrane</keyword>
<evidence type="ECO:0000313" key="2">
    <source>
        <dbReference type="EMBL" id="ELY56667.1"/>
    </source>
</evidence>
<organism evidence="2 3">
    <name type="scientific">Natronolimnohabitans innermongolicus JCM 12255</name>
    <dbReference type="NCBI Taxonomy" id="1227499"/>
    <lineage>
        <taxon>Archaea</taxon>
        <taxon>Methanobacteriati</taxon>
        <taxon>Methanobacteriota</taxon>
        <taxon>Stenosarchaea group</taxon>
        <taxon>Halobacteria</taxon>
        <taxon>Halobacteriales</taxon>
        <taxon>Natrialbaceae</taxon>
        <taxon>Natronolimnohabitans</taxon>
    </lineage>
</organism>
<dbReference type="RefSeq" id="WP_007259255.1">
    <property type="nucleotide sequence ID" value="NZ_AOHZ01000044.1"/>
</dbReference>
<dbReference type="EMBL" id="AOHZ01000044">
    <property type="protein sequence ID" value="ELY56667.1"/>
    <property type="molecule type" value="Genomic_DNA"/>
</dbReference>
<reference evidence="2 3" key="1">
    <citation type="journal article" date="2014" name="PLoS Genet.">
        <title>Phylogenetically driven sequencing of extremely halophilic archaea reveals strategies for static and dynamic osmo-response.</title>
        <authorList>
            <person name="Becker E.A."/>
            <person name="Seitzer P.M."/>
            <person name="Tritt A."/>
            <person name="Larsen D."/>
            <person name="Krusor M."/>
            <person name="Yao A.I."/>
            <person name="Wu D."/>
            <person name="Madern D."/>
            <person name="Eisen J.A."/>
            <person name="Darling A.E."/>
            <person name="Facciotti M.T."/>
        </authorList>
    </citation>
    <scope>NUCLEOTIDE SEQUENCE [LARGE SCALE GENOMIC DNA]</scope>
    <source>
        <strain evidence="2 3">JCM 12255</strain>
    </source>
</reference>
<gene>
    <name evidence="2" type="ORF">C493_09845</name>
</gene>
<comment type="caution">
    <text evidence="2">The sequence shown here is derived from an EMBL/GenBank/DDBJ whole genome shotgun (WGS) entry which is preliminary data.</text>
</comment>